<dbReference type="InterPro" id="IPR023408">
    <property type="entry name" value="MscS_beta-dom_sf"/>
</dbReference>
<comment type="caution">
    <text evidence="10">The sequence shown here is derived from an EMBL/GenBank/DDBJ whole genome shotgun (WGS) entry which is preliminary data.</text>
</comment>
<keyword evidence="11" id="KW-1185">Reference proteome</keyword>
<feature type="transmembrane region" description="Helical" evidence="7">
    <location>
        <begin position="178"/>
        <end position="207"/>
    </location>
</feature>
<keyword evidence="4 7" id="KW-0812">Transmembrane</keyword>
<reference evidence="10 11" key="1">
    <citation type="submission" date="2023-09" db="EMBL/GenBank/DDBJ databases">
        <authorList>
            <person name="Rey-Velasco X."/>
        </authorList>
    </citation>
    <scope>NUCLEOTIDE SEQUENCE [LARGE SCALE GENOMIC DNA]</scope>
    <source>
        <strain evidence="10 11">W345</strain>
    </source>
</reference>
<protein>
    <submittedName>
        <fullName evidence="10">Mechanosensitive ion channel</fullName>
    </submittedName>
</protein>
<dbReference type="InterPro" id="IPR052702">
    <property type="entry name" value="MscS-like_channel"/>
</dbReference>
<evidence type="ECO:0000256" key="5">
    <source>
        <dbReference type="ARBA" id="ARBA00022989"/>
    </source>
</evidence>
<dbReference type="Gene3D" id="3.30.70.100">
    <property type="match status" value="1"/>
</dbReference>
<feature type="transmembrane region" description="Helical" evidence="7">
    <location>
        <begin position="6"/>
        <end position="28"/>
    </location>
</feature>
<feature type="domain" description="Mechanosensitive ion channel MscS C-terminal" evidence="9">
    <location>
        <begin position="268"/>
        <end position="357"/>
    </location>
</feature>
<dbReference type="SUPFAM" id="SSF82861">
    <property type="entry name" value="Mechanosensitive channel protein MscS (YggB), transmembrane region"/>
    <property type="match status" value="1"/>
</dbReference>
<evidence type="ECO:0000313" key="11">
    <source>
        <dbReference type="Proteomes" id="UP001254608"/>
    </source>
</evidence>
<dbReference type="Pfam" id="PF00924">
    <property type="entry name" value="MS_channel_2nd"/>
    <property type="match status" value="1"/>
</dbReference>
<dbReference type="InterPro" id="IPR049278">
    <property type="entry name" value="MS_channel_C"/>
</dbReference>
<dbReference type="InterPro" id="IPR010920">
    <property type="entry name" value="LSM_dom_sf"/>
</dbReference>
<feature type="transmembrane region" description="Helical" evidence="7">
    <location>
        <begin position="98"/>
        <end position="122"/>
    </location>
</feature>
<accession>A0ABU2WH34</accession>
<keyword evidence="6 7" id="KW-0472">Membrane</keyword>
<dbReference type="SUPFAM" id="SSF82689">
    <property type="entry name" value="Mechanosensitive channel protein MscS (YggB), C-terminal domain"/>
    <property type="match status" value="1"/>
</dbReference>
<feature type="transmembrane region" description="Helical" evidence="7">
    <location>
        <begin position="153"/>
        <end position="172"/>
    </location>
</feature>
<keyword evidence="3" id="KW-1003">Cell membrane</keyword>
<evidence type="ECO:0000256" key="7">
    <source>
        <dbReference type="SAM" id="Phobius"/>
    </source>
</evidence>
<evidence type="ECO:0000256" key="2">
    <source>
        <dbReference type="ARBA" id="ARBA00008017"/>
    </source>
</evidence>
<evidence type="ECO:0000259" key="8">
    <source>
        <dbReference type="Pfam" id="PF00924"/>
    </source>
</evidence>
<dbReference type="PANTHER" id="PTHR30347:SF1">
    <property type="entry name" value="MECHANOSENSITIVE CHANNEL MSCK"/>
    <property type="match status" value="1"/>
</dbReference>
<organism evidence="10 11">
    <name type="scientific">Banduia mediterranea</name>
    <dbReference type="NCBI Taxonomy" id="3075609"/>
    <lineage>
        <taxon>Bacteria</taxon>
        <taxon>Pseudomonadati</taxon>
        <taxon>Pseudomonadota</taxon>
        <taxon>Gammaproteobacteria</taxon>
        <taxon>Nevskiales</taxon>
        <taxon>Algiphilaceae</taxon>
        <taxon>Banduia</taxon>
    </lineage>
</organism>
<dbReference type="Proteomes" id="UP001254608">
    <property type="component" value="Unassembled WGS sequence"/>
</dbReference>
<dbReference type="RefSeq" id="WP_311364573.1">
    <property type="nucleotide sequence ID" value="NZ_JAVRIC010000008.1"/>
</dbReference>
<dbReference type="SUPFAM" id="SSF50182">
    <property type="entry name" value="Sm-like ribonucleoproteins"/>
    <property type="match status" value="1"/>
</dbReference>
<dbReference type="Gene3D" id="1.10.287.1260">
    <property type="match status" value="1"/>
</dbReference>
<dbReference type="InterPro" id="IPR011014">
    <property type="entry name" value="MscS_channel_TM-2"/>
</dbReference>
<evidence type="ECO:0000256" key="1">
    <source>
        <dbReference type="ARBA" id="ARBA00004651"/>
    </source>
</evidence>
<evidence type="ECO:0000259" key="9">
    <source>
        <dbReference type="Pfam" id="PF21082"/>
    </source>
</evidence>
<dbReference type="PANTHER" id="PTHR30347">
    <property type="entry name" value="POTASSIUM CHANNEL RELATED"/>
    <property type="match status" value="1"/>
</dbReference>
<sequence length="391" mass="43393">MQYIDPRWVWTVAIVVSGLGLSWLIGYLGRTLNEGRFRWQQTLRGWLGVAPGKELGELGWLFLAVQLLLWPLAAWKLLQVWGLSEIGESLREHLTRGGLHIGSVQIVPAQLLLGLFWFALLFTFTRRLKRKIELDWLPKTHVEPSTRDSVATLFGYATFVVAAIVGLSVAGLDFSKLAIVAGALSVGIGFGLQNIVNNFVSGLIILFERPVRTGDYITVNGNEGFVRRIRIRSTEIETVGRESIVVPNSDLLSNAVANLNLRDNVGRINVAVGVAYGSDTRRVRELLLEVASRHEVTIKAGELPDVPGPQVLFTNFGDSSLDFELRVFIHFVERRFIVASDLRFGIDDSFRRNGISIPFPQRDLWLKQVPAPIMDAADQALPGEASSGDRA</sequence>
<gene>
    <name evidence="10" type="ORF">RM530_07345</name>
</gene>
<evidence type="ECO:0000256" key="6">
    <source>
        <dbReference type="ARBA" id="ARBA00023136"/>
    </source>
</evidence>
<dbReference type="InterPro" id="IPR011066">
    <property type="entry name" value="MscS_channel_C_sf"/>
</dbReference>
<keyword evidence="5 7" id="KW-1133">Transmembrane helix</keyword>
<evidence type="ECO:0000313" key="10">
    <source>
        <dbReference type="EMBL" id="MDT0497179.1"/>
    </source>
</evidence>
<dbReference type="InterPro" id="IPR006685">
    <property type="entry name" value="MscS_channel_2nd"/>
</dbReference>
<name>A0ABU2WH34_9GAMM</name>
<dbReference type="Pfam" id="PF21082">
    <property type="entry name" value="MS_channel_3rd"/>
    <property type="match status" value="1"/>
</dbReference>
<dbReference type="EMBL" id="JAVRIC010000008">
    <property type="protein sequence ID" value="MDT0497179.1"/>
    <property type="molecule type" value="Genomic_DNA"/>
</dbReference>
<feature type="domain" description="Mechanosensitive ion channel MscS" evidence="8">
    <location>
        <begin position="194"/>
        <end position="260"/>
    </location>
</feature>
<comment type="subcellular location">
    <subcellularLocation>
        <location evidence="1">Cell membrane</location>
        <topology evidence="1">Multi-pass membrane protein</topology>
    </subcellularLocation>
</comment>
<evidence type="ECO:0000256" key="3">
    <source>
        <dbReference type="ARBA" id="ARBA00022475"/>
    </source>
</evidence>
<evidence type="ECO:0000256" key="4">
    <source>
        <dbReference type="ARBA" id="ARBA00022692"/>
    </source>
</evidence>
<proteinExistence type="inferred from homology"/>
<comment type="similarity">
    <text evidence="2">Belongs to the MscS (TC 1.A.23) family.</text>
</comment>
<dbReference type="Gene3D" id="2.30.30.60">
    <property type="match status" value="1"/>
</dbReference>